<keyword evidence="2" id="KW-0732">Signal</keyword>
<dbReference type="PANTHER" id="PTHR46580">
    <property type="entry name" value="SENSOR KINASE-RELATED"/>
    <property type="match status" value="1"/>
</dbReference>
<dbReference type="InterPro" id="IPR003344">
    <property type="entry name" value="Big_1_dom"/>
</dbReference>
<reference evidence="4" key="1">
    <citation type="submission" date="2021-12" db="EMBL/GenBank/DDBJ databases">
        <title>Discovery of the Pendulisporaceae a myxobacterial family with distinct sporulation behavior and unique specialized metabolism.</title>
        <authorList>
            <person name="Garcia R."/>
            <person name="Popoff A."/>
            <person name="Bader C.D."/>
            <person name="Loehr J."/>
            <person name="Walesch S."/>
            <person name="Walt C."/>
            <person name="Boldt J."/>
            <person name="Bunk B."/>
            <person name="Haeckl F.J.F.P.J."/>
            <person name="Gunesch A.P."/>
            <person name="Birkelbach J."/>
            <person name="Nuebel U."/>
            <person name="Pietschmann T."/>
            <person name="Bach T."/>
            <person name="Mueller R."/>
        </authorList>
    </citation>
    <scope>NUCLEOTIDE SEQUENCE</scope>
    <source>
        <strain evidence="4">MSr11367</strain>
    </source>
</reference>
<dbReference type="InterPro" id="IPR028994">
    <property type="entry name" value="Integrin_alpha_N"/>
</dbReference>
<name>A0ABZ2LAH9_9BACT</name>
<dbReference type="Gene3D" id="2.30.30.100">
    <property type="match status" value="3"/>
</dbReference>
<protein>
    <submittedName>
        <fullName evidence="4">FG-GAP-like repeat-containing protein</fullName>
    </submittedName>
</protein>
<dbReference type="InterPro" id="IPR008964">
    <property type="entry name" value="Invasin/intimin_cell_adhesion"/>
</dbReference>
<dbReference type="Proteomes" id="UP001374803">
    <property type="component" value="Chromosome"/>
</dbReference>
<dbReference type="InterPro" id="IPR013517">
    <property type="entry name" value="FG-GAP"/>
</dbReference>
<dbReference type="Pfam" id="PF09134">
    <property type="entry name" value="Invasin_D3"/>
    <property type="match status" value="1"/>
</dbReference>
<dbReference type="Pfam" id="PF13517">
    <property type="entry name" value="FG-GAP_3"/>
    <property type="match status" value="3"/>
</dbReference>
<feature type="domain" description="Big-1" evidence="3">
    <location>
        <begin position="1"/>
        <end position="92"/>
    </location>
</feature>
<proteinExistence type="inferred from homology"/>
<dbReference type="SMART" id="SM00634">
    <property type="entry name" value="BID_1"/>
    <property type="match status" value="1"/>
</dbReference>
<dbReference type="SUPFAM" id="SSF69318">
    <property type="entry name" value="Integrin alpha N-terminal domain"/>
    <property type="match status" value="1"/>
</dbReference>
<dbReference type="PROSITE" id="PS51127">
    <property type="entry name" value="BIG1"/>
    <property type="match status" value="1"/>
</dbReference>
<evidence type="ECO:0000256" key="2">
    <source>
        <dbReference type="ARBA" id="ARBA00022729"/>
    </source>
</evidence>
<evidence type="ECO:0000256" key="1">
    <source>
        <dbReference type="ARBA" id="ARBA00010116"/>
    </source>
</evidence>
<sequence length="439" mass="44877">MTISVDPPTVPADATSVATVTVKLRNPETGQPWSGQQVLLKSSGKGDRFSFVKSTTNDDGVLTATMTSTAAESKTVTAEVGGYYNSATVEFTACKSASFVPVPPTALELSPAGTIAADFNLDGMSDIAFVSGKSIGVALGNSDGRFRNVVGYVAGVNLFGIALGDFNKDGKPDVAVSTFDAAGGNTVLSVLLGKGDGKFDRLVDYAVGPNVRLLDTADYNNDGNLDLVAITNNATVNVFLGNGNGTLQSGIDAPGGTTPVAVMSGDFNTDKKLDLAVIAENGVRILLGSGDGKFQAASTYAADGFNNNGVVADFNGDHRLDLAVADQGGSKVSVLLGNGNGTFGTAVPYPVGGIPFVVTADLDGDGKLDLLTSNSEQSDISLLSGKGDGTFQAATKYLGMDIPSPGRPLAADFNGDGKMDLAVPNANNVYLVLRTACTR</sequence>
<keyword evidence="5" id="KW-1185">Reference proteome</keyword>
<evidence type="ECO:0000313" key="4">
    <source>
        <dbReference type="EMBL" id="WXB05727.1"/>
    </source>
</evidence>
<accession>A0ABZ2LAH9</accession>
<dbReference type="EMBL" id="CP089983">
    <property type="protein sequence ID" value="WXB05727.1"/>
    <property type="molecule type" value="Genomic_DNA"/>
</dbReference>
<dbReference type="SUPFAM" id="SSF49373">
    <property type="entry name" value="Invasin/intimin cell-adhesion fragments"/>
    <property type="match status" value="1"/>
</dbReference>
<comment type="similarity">
    <text evidence="1">Belongs to the intimin/invasin family.</text>
</comment>
<dbReference type="InterPro" id="IPR013783">
    <property type="entry name" value="Ig-like_fold"/>
</dbReference>
<evidence type="ECO:0000259" key="3">
    <source>
        <dbReference type="PROSITE" id="PS51127"/>
    </source>
</evidence>
<evidence type="ECO:0000313" key="5">
    <source>
        <dbReference type="Proteomes" id="UP001374803"/>
    </source>
</evidence>
<dbReference type="RefSeq" id="WP_394835373.1">
    <property type="nucleotide sequence ID" value="NZ_CP089929.1"/>
</dbReference>
<organism evidence="4 5">
    <name type="scientific">Pendulispora rubella</name>
    <dbReference type="NCBI Taxonomy" id="2741070"/>
    <lineage>
        <taxon>Bacteria</taxon>
        <taxon>Pseudomonadati</taxon>
        <taxon>Myxococcota</taxon>
        <taxon>Myxococcia</taxon>
        <taxon>Myxococcales</taxon>
        <taxon>Sorangiineae</taxon>
        <taxon>Pendulisporaceae</taxon>
        <taxon>Pendulispora</taxon>
    </lineage>
</organism>
<gene>
    <name evidence="4" type="ORF">LVJ94_00415</name>
</gene>
<dbReference type="Gene3D" id="2.60.40.10">
    <property type="entry name" value="Immunoglobulins"/>
    <property type="match status" value="1"/>
</dbReference>
<dbReference type="InterPro" id="IPR015217">
    <property type="entry name" value="Invasin_dom_3"/>
</dbReference>